<dbReference type="InterPro" id="IPR001012">
    <property type="entry name" value="UBX_dom"/>
</dbReference>
<dbReference type="Gene3D" id="3.10.20.90">
    <property type="entry name" value="Phosphatidylinositol 3-kinase Catalytic Subunit, Chain A, domain 1"/>
    <property type="match status" value="1"/>
</dbReference>
<evidence type="ECO:0000313" key="4">
    <source>
        <dbReference type="Proteomes" id="UP000625711"/>
    </source>
</evidence>
<dbReference type="InterPro" id="IPR018997">
    <property type="entry name" value="PUB_domain"/>
</dbReference>
<proteinExistence type="predicted"/>
<dbReference type="SUPFAM" id="SSF143503">
    <property type="entry name" value="PUG domain-like"/>
    <property type="match status" value="1"/>
</dbReference>
<sequence>MAEKISEKVKKFFQKKKADAKFKMAGPGHKLNESSSSSVVTPNKKPSYMPPQRSGPSEVNRQAAEAALARLTGQKKETPFNTSLAAIQAKVRRELEAEKKNNAVINEISLGPKYTEIDTISHLAVNGVYFKCPLISEEILSKDEWKIKIKEFLYAALEEERGITACLILYSCNYNRTKVIDCVNILCRYIDNIIGNPTEPKFQKIRCSNPTFSDKVAPLLGATEFLYAAGFRQETLDHNGTQEYFWVWAESNINGLETLEFLRDALKSENRVELELDRNTRVLSPAQAALKVDLPQDFYALSPEELKKEQQSKTEMAEKQLQLRTKAMREKDELREIRKYKFSLIRIRFPDGIYLQGTFSVYEKFADIVDFVKENLEHEGLPFVLTGPTGLKFEDKDFESTLADLRLVPATILIFQWDAEFDEEIKATGNVSYIKPDVMMLMQELSLS</sequence>
<evidence type="ECO:0000256" key="1">
    <source>
        <dbReference type="SAM" id="MobiDB-lite"/>
    </source>
</evidence>
<dbReference type="OrthoDB" id="49605at2759"/>
<name>A0A834ISY9_RHYFE</name>
<dbReference type="PANTHER" id="PTHR23153:SF38">
    <property type="entry name" value="UBX DOMAIN-CONTAINING PROTEIN 6"/>
    <property type="match status" value="1"/>
</dbReference>
<organism evidence="3 4">
    <name type="scientific">Rhynchophorus ferrugineus</name>
    <name type="common">Red palm weevil</name>
    <name type="synonym">Curculio ferrugineus</name>
    <dbReference type="NCBI Taxonomy" id="354439"/>
    <lineage>
        <taxon>Eukaryota</taxon>
        <taxon>Metazoa</taxon>
        <taxon>Ecdysozoa</taxon>
        <taxon>Arthropoda</taxon>
        <taxon>Hexapoda</taxon>
        <taxon>Insecta</taxon>
        <taxon>Pterygota</taxon>
        <taxon>Neoptera</taxon>
        <taxon>Endopterygota</taxon>
        <taxon>Coleoptera</taxon>
        <taxon>Polyphaga</taxon>
        <taxon>Cucujiformia</taxon>
        <taxon>Curculionidae</taxon>
        <taxon>Dryophthorinae</taxon>
        <taxon>Rhynchophorus</taxon>
    </lineage>
</organism>
<dbReference type="Pfam" id="PF09409">
    <property type="entry name" value="PUB"/>
    <property type="match status" value="1"/>
</dbReference>
<comment type="caution">
    <text evidence="3">The sequence shown here is derived from an EMBL/GenBank/DDBJ whole genome shotgun (WGS) entry which is preliminary data.</text>
</comment>
<dbReference type="PROSITE" id="PS50033">
    <property type="entry name" value="UBX"/>
    <property type="match status" value="1"/>
</dbReference>
<dbReference type="GO" id="GO:0005737">
    <property type="term" value="C:cytoplasm"/>
    <property type="evidence" value="ECO:0007669"/>
    <property type="project" value="TreeGrafter"/>
</dbReference>
<dbReference type="CDD" id="cd16119">
    <property type="entry name" value="UBX_UBXN6"/>
    <property type="match status" value="1"/>
</dbReference>
<dbReference type="SUPFAM" id="SSF54236">
    <property type="entry name" value="Ubiquitin-like"/>
    <property type="match status" value="1"/>
</dbReference>
<dbReference type="PANTHER" id="PTHR23153">
    <property type="entry name" value="UBX-RELATED"/>
    <property type="match status" value="1"/>
</dbReference>
<dbReference type="CDD" id="cd10460">
    <property type="entry name" value="PUB_UBXD1"/>
    <property type="match status" value="1"/>
</dbReference>
<dbReference type="EMBL" id="JAACXV010000078">
    <property type="protein sequence ID" value="KAF7284362.1"/>
    <property type="molecule type" value="Genomic_DNA"/>
</dbReference>
<dbReference type="Gene3D" id="1.20.58.2190">
    <property type="match status" value="1"/>
</dbReference>
<evidence type="ECO:0000259" key="2">
    <source>
        <dbReference type="PROSITE" id="PS50033"/>
    </source>
</evidence>
<reference evidence="3" key="1">
    <citation type="submission" date="2020-08" db="EMBL/GenBank/DDBJ databases">
        <title>Genome sequencing and assembly of the red palm weevil Rhynchophorus ferrugineus.</title>
        <authorList>
            <person name="Dias G.B."/>
            <person name="Bergman C.M."/>
            <person name="Manee M."/>
        </authorList>
    </citation>
    <scope>NUCLEOTIDE SEQUENCE</scope>
    <source>
        <strain evidence="3">AA-2017</strain>
        <tissue evidence="3">Whole larva</tissue>
    </source>
</reference>
<dbReference type="Proteomes" id="UP000625711">
    <property type="component" value="Unassembled WGS sequence"/>
</dbReference>
<feature type="domain" description="UBX" evidence="2">
    <location>
        <begin position="338"/>
        <end position="415"/>
    </location>
</feature>
<dbReference type="InterPro" id="IPR029071">
    <property type="entry name" value="Ubiquitin-like_domsf"/>
</dbReference>
<protein>
    <recommendedName>
        <fullName evidence="2">UBX domain-containing protein</fullName>
    </recommendedName>
</protein>
<dbReference type="Pfam" id="PF00789">
    <property type="entry name" value="UBX"/>
    <property type="match status" value="1"/>
</dbReference>
<feature type="region of interest" description="Disordered" evidence="1">
    <location>
        <begin position="18"/>
        <end position="60"/>
    </location>
</feature>
<accession>A0A834ISY9</accession>
<gene>
    <name evidence="3" type="ORF">GWI33_022150</name>
</gene>
<dbReference type="InterPro" id="IPR042774">
    <property type="entry name" value="UBXN6_PUB"/>
</dbReference>
<evidence type="ECO:0000313" key="3">
    <source>
        <dbReference type="EMBL" id="KAF7284362.1"/>
    </source>
</evidence>
<dbReference type="SMART" id="SM00580">
    <property type="entry name" value="PUG"/>
    <property type="match status" value="1"/>
</dbReference>
<dbReference type="AlphaFoldDB" id="A0A834ISY9"/>
<keyword evidence="4" id="KW-1185">Reference proteome</keyword>
<dbReference type="InterPro" id="IPR036339">
    <property type="entry name" value="PUB-like_dom_sf"/>
</dbReference>